<dbReference type="InterPro" id="IPR028581">
    <property type="entry name" value="DeoC_typeI"/>
</dbReference>
<accession>A0A7J5TYN1</accession>
<evidence type="ECO:0000256" key="1">
    <source>
        <dbReference type="ARBA" id="ARBA00010936"/>
    </source>
</evidence>
<protein>
    <recommendedName>
        <fullName evidence="7">Deoxyribose-phosphate aldolase</fullName>
        <shortName evidence="7">DERA</shortName>
        <ecNumber evidence="7">4.1.2.4</ecNumber>
    </recommendedName>
    <alternativeName>
        <fullName evidence="7">2-deoxy-D-ribose 5-phosphate aldolase</fullName>
    </alternativeName>
    <alternativeName>
        <fullName evidence="7">Phosphodeoxyriboaldolase</fullName>
        <shortName evidence="7">Deoxyriboaldolase</shortName>
    </alternativeName>
</protein>
<comment type="similarity">
    <text evidence="1 7">Belongs to the DeoC/FbaB aldolase family. DeoC type 1 subfamily.</text>
</comment>
<dbReference type="PIRSF" id="PIRSF001357">
    <property type="entry name" value="DeoC"/>
    <property type="match status" value="1"/>
</dbReference>
<organism evidence="8 9">
    <name type="scientific">Rudanella paleaurantiibacter</name>
    <dbReference type="NCBI Taxonomy" id="2614655"/>
    <lineage>
        <taxon>Bacteria</taxon>
        <taxon>Pseudomonadati</taxon>
        <taxon>Bacteroidota</taxon>
        <taxon>Cytophagia</taxon>
        <taxon>Cytophagales</taxon>
        <taxon>Cytophagaceae</taxon>
        <taxon>Rudanella</taxon>
    </lineage>
</organism>
<dbReference type="Proteomes" id="UP000488299">
    <property type="component" value="Unassembled WGS sequence"/>
</dbReference>
<dbReference type="GO" id="GO:0005737">
    <property type="term" value="C:cytoplasm"/>
    <property type="evidence" value="ECO:0007669"/>
    <property type="project" value="UniProtKB-SubCell"/>
</dbReference>
<feature type="active site" description="Proton donor/acceptor" evidence="7">
    <location>
        <position position="200"/>
    </location>
</feature>
<evidence type="ECO:0000313" key="8">
    <source>
        <dbReference type="EMBL" id="KAB7730248.1"/>
    </source>
</evidence>
<dbReference type="Pfam" id="PF01791">
    <property type="entry name" value="DeoC"/>
    <property type="match status" value="1"/>
</dbReference>
<comment type="subcellular location">
    <subcellularLocation>
        <location evidence="7">Cytoplasm</location>
    </subcellularLocation>
</comment>
<feature type="active site" description="Schiff-base intermediate with acetaldehyde" evidence="7">
    <location>
        <position position="161"/>
    </location>
</feature>
<proteinExistence type="inferred from homology"/>
<keyword evidence="9" id="KW-1185">Reference proteome</keyword>
<keyword evidence="4 7" id="KW-0704">Schiff base</keyword>
<dbReference type="InterPro" id="IPR011343">
    <property type="entry name" value="DeoC"/>
</dbReference>
<dbReference type="InterPro" id="IPR013785">
    <property type="entry name" value="Aldolase_TIM"/>
</dbReference>
<reference evidence="8 9" key="1">
    <citation type="submission" date="2019-10" db="EMBL/GenBank/DDBJ databases">
        <title>Rudanella paleaurantiibacter sp. nov., isolated from sludge.</title>
        <authorList>
            <person name="Xu S.Q."/>
        </authorList>
    </citation>
    <scope>NUCLEOTIDE SEQUENCE [LARGE SCALE GENOMIC DNA]</scope>
    <source>
        <strain evidence="8 9">HX-22-17</strain>
    </source>
</reference>
<sequence>METHLLIHEVAKMIDHALLHPTLTDAEMRDGCQTARQYNVASVCIKPYAIPLAVDELRGSDVRVGTVIGFPSGSHSTAIKVAETIDACQNGAEEIDMVVNIGKVLADDWAYVQAEIAAVQQVCREHNALLKVIFETDYLPEDRFITRLCEICTTVGVGYVKTSTGFGFVKGPDGRYSYKGATLPHLRLMLAHVGSGVGVKASGGIRTLDELLEARTLGVGRIGTSSTVSILEEAYRRFGRTTDAPGTPLPLPDDRGY</sequence>
<dbReference type="RefSeq" id="WP_152124845.1">
    <property type="nucleotide sequence ID" value="NZ_WELI01000005.1"/>
</dbReference>
<comment type="catalytic activity">
    <reaction evidence="5 7">
        <text>2-deoxy-D-ribose 5-phosphate = D-glyceraldehyde 3-phosphate + acetaldehyde</text>
        <dbReference type="Rhea" id="RHEA:12821"/>
        <dbReference type="ChEBI" id="CHEBI:15343"/>
        <dbReference type="ChEBI" id="CHEBI:59776"/>
        <dbReference type="ChEBI" id="CHEBI:62877"/>
        <dbReference type="EC" id="4.1.2.4"/>
    </reaction>
</comment>
<evidence type="ECO:0000256" key="7">
    <source>
        <dbReference type="HAMAP-Rule" id="MF_00114"/>
    </source>
</evidence>
<comment type="pathway">
    <text evidence="7">Carbohydrate degradation; 2-deoxy-D-ribose 1-phosphate degradation; D-glyceraldehyde 3-phosphate and acetaldehyde from 2-deoxy-alpha-D-ribose 1-phosphate: step 2/2.</text>
</comment>
<dbReference type="GO" id="GO:0004139">
    <property type="term" value="F:deoxyribose-phosphate aldolase activity"/>
    <property type="evidence" value="ECO:0007669"/>
    <property type="project" value="UniProtKB-UniRule"/>
</dbReference>
<dbReference type="SMART" id="SM01133">
    <property type="entry name" value="DeoC"/>
    <property type="match status" value="1"/>
</dbReference>
<name>A0A7J5TYN1_9BACT</name>
<dbReference type="Gene3D" id="3.20.20.70">
    <property type="entry name" value="Aldolase class I"/>
    <property type="match status" value="1"/>
</dbReference>
<dbReference type="InterPro" id="IPR002915">
    <property type="entry name" value="DeoC/FbaB/LacD_aldolase"/>
</dbReference>
<dbReference type="HAMAP" id="MF_00114">
    <property type="entry name" value="DeoC_type1"/>
    <property type="match status" value="1"/>
</dbReference>
<evidence type="ECO:0000313" key="9">
    <source>
        <dbReference type="Proteomes" id="UP000488299"/>
    </source>
</evidence>
<evidence type="ECO:0000256" key="2">
    <source>
        <dbReference type="ARBA" id="ARBA00022490"/>
    </source>
</evidence>
<evidence type="ECO:0000256" key="4">
    <source>
        <dbReference type="ARBA" id="ARBA00023270"/>
    </source>
</evidence>
<dbReference type="UniPathway" id="UPA00002">
    <property type="reaction ID" value="UER00468"/>
</dbReference>
<gene>
    <name evidence="7 8" type="primary">deoC</name>
    <name evidence="8" type="ORF">F5984_13835</name>
</gene>
<comment type="function">
    <text evidence="6 7">Catalyzes a reversible aldol reaction between acetaldehyde and D-glyceraldehyde 3-phosphate to generate 2-deoxy-D-ribose 5-phosphate.</text>
</comment>
<comment type="caution">
    <text evidence="8">The sequence shown here is derived from an EMBL/GenBank/DDBJ whole genome shotgun (WGS) entry which is preliminary data.</text>
</comment>
<evidence type="ECO:0000256" key="5">
    <source>
        <dbReference type="ARBA" id="ARBA00048791"/>
    </source>
</evidence>
<dbReference type="PANTHER" id="PTHR10889:SF1">
    <property type="entry name" value="DEOXYRIBOSE-PHOSPHATE ALDOLASE"/>
    <property type="match status" value="1"/>
</dbReference>
<keyword evidence="3 7" id="KW-0456">Lyase</keyword>
<dbReference type="NCBIfam" id="TIGR00126">
    <property type="entry name" value="deoC"/>
    <property type="match status" value="1"/>
</dbReference>
<dbReference type="GO" id="GO:0016052">
    <property type="term" value="P:carbohydrate catabolic process"/>
    <property type="evidence" value="ECO:0007669"/>
    <property type="project" value="TreeGrafter"/>
</dbReference>
<feature type="active site" description="Proton donor/acceptor" evidence="7">
    <location>
        <position position="96"/>
    </location>
</feature>
<dbReference type="AlphaFoldDB" id="A0A7J5TYN1"/>
<dbReference type="PANTHER" id="PTHR10889">
    <property type="entry name" value="DEOXYRIBOSE-PHOSPHATE ALDOLASE"/>
    <property type="match status" value="1"/>
</dbReference>
<dbReference type="GO" id="GO:0009264">
    <property type="term" value="P:deoxyribonucleotide catabolic process"/>
    <property type="evidence" value="ECO:0007669"/>
    <property type="project" value="UniProtKB-UniRule"/>
</dbReference>
<dbReference type="EMBL" id="WELI01000005">
    <property type="protein sequence ID" value="KAB7730248.1"/>
    <property type="molecule type" value="Genomic_DNA"/>
</dbReference>
<dbReference type="EC" id="4.1.2.4" evidence="7"/>
<dbReference type="FunFam" id="3.20.20.70:FF:000044">
    <property type="entry name" value="Deoxyribose-phosphate aldolase"/>
    <property type="match status" value="1"/>
</dbReference>
<dbReference type="GO" id="GO:0006018">
    <property type="term" value="P:2-deoxyribose 1-phosphate catabolic process"/>
    <property type="evidence" value="ECO:0007669"/>
    <property type="project" value="UniProtKB-UniRule"/>
</dbReference>
<dbReference type="SUPFAM" id="SSF51569">
    <property type="entry name" value="Aldolase"/>
    <property type="match status" value="1"/>
</dbReference>
<dbReference type="CDD" id="cd00959">
    <property type="entry name" value="DeoC"/>
    <property type="match status" value="1"/>
</dbReference>
<evidence type="ECO:0000256" key="3">
    <source>
        <dbReference type="ARBA" id="ARBA00023239"/>
    </source>
</evidence>
<evidence type="ECO:0000256" key="6">
    <source>
        <dbReference type="ARBA" id="ARBA00056337"/>
    </source>
</evidence>
<keyword evidence="2 7" id="KW-0963">Cytoplasm</keyword>